<comment type="caution">
    <text evidence="1">The sequence shown here is derived from an EMBL/GenBank/DDBJ whole genome shotgun (WGS) entry which is preliminary data.</text>
</comment>
<dbReference type="Proteomes" id="UP000681967">
    <property type="component" value="Unassembled WGS sequence"/>
</dbReference>
<organism evidence="1 2">
    <name type="scientific">Rotaria magnacalcarata</name>
    <dbReference type="NCBI Taxonomy" id="392030"/>
    <lineage>
        <taxon>Eukaryota</taxon>
        <taxon>Metazoa</taxon>
        <taxon>Spiralia</taxon>
        <taxon>Gnathifera</taxon>
        <taxon>Rotifera</taxon>
        <taxon>Eurotatoria</taxon>
        <taxon>Bdelloidea</taxon>
        <taxon>Philodinida</taxon>
        <taxon>Philodinidae</taxon>
        <taxon>Rotaria</taxon>
    </lineage>
</organism>
<reference evidence="1" key="1">
    <citation type="submission" date="2021-02" db="EMBL/GenBank/DDBJ databases">
        <authorList>
            <person name="Nowell W R."/>
        </authorList>
    </citation>
    <scope>NUCLEOTIDE SEQUENCE</scope>
</reference>
<evidence type="ECO:0000313" key="1">
    <source>
        <dbReference type="EMBL" id="CAF4213529.1"/>
    </source>
</evidence>
<evidence type="ECO:0000313" key="2">
    <source>
        <dbReference type="Proteomes" id="UP000681967"/>
    </source>
</evidence>
<accession>A0A8S2SBF0</accession>
<gene>
    <name evidence="1" type="ORF">BYL167_LOCUS24090</name>
</gene>
<dbReference type="EMBL" id="CAJOBH010019573">
    <property type="protein sequence ID" value="CAF4213529.1"/>
    <property type="molecule type" value="Genomic_DNA"/>
</dbReference>
<protein>
    <submittedName>
        <fullName evidence="1">Uncharacterized protein</fullName>
    </submittedName>
</protein>
<proteinExistence type="predicted"/>
<sequence>MKEIKFKYKPGGIRAPLMTVMNTVAILVDTCPPLS</sequence>
<name>A0A8S2SBF0_9BILA</name>
<dbReference type="AlphaFoldDB" id="A0A8S2SBF0"/>
<feature type="non-terminal residue" evidence="1">
    <location>
        <position position="35"/>
    </location>
</feature>